<reference evidence="2" key="1">
    <citation type="submission" date="2024-03" db="EMBL/GenBank/DDBJ databases">
        <authorList>
            <consortium name="ELIXIR-Norway"/>
            <consortium name="Elixir Norway"/>
        </authorList>
    </citation>
    <scope>NUCLEOTIDE SEQUENCE</scope>
</reference>
<dbReference type="PANTHER" id="PTHR11220:SF50">
    <property type="entry name" value="SOUL HEME-BINDING FAMILY PROTEIN"/>
    <property type="match status" value="1"/>
</dbReference>
<evidence type="ECO:0000256" key="1">
    <source>
        <dbReference type="ARBA" id="ARBA00009817"/>
    </source>
</evidence>
<dbReference type="PANTHER" id="PTHR11220">
    <property type="entry name" value="HEME-BINDING PROTEIN-RELATED"/>
    <property type="match status" value="1"/>
</dbReference>
<dbReference type="Pfam" id="PF04832">
    <property type="entry name" value="SOUL"/>
    <property type="match status" value="1"/>
</dbReference>
<dbReference type="Proteomes" id="UP001497522">
    <property type="component" value="Chromosome 8"/>
</dbReference>
<proteinExistence type="inferred from homology"/>
<dbReference type="InterPro" id="IPR011256">
    <property type="entry name" value="Reg_factor_effector_dom_sf"/>
</dbReference>
<gene>
    <name evidence="2" type="ORF">CSSPJE1EN2_LOCUS22100</name>
</gene>
<dbReference type="EMBL" id="OZ023709">
    <property type="protein sequence ID" value="CAK9880701.1"/>
    <property type="molecule type" value="Genomic_DNA"/>
</dbReference>
<keyword evidence="3" id="KW-1185">Reference proteome</keyword>
<dbReference type="Pfam" id="PF10184">
    <property type="entry name" value="DUF2358"/>
    <property type="match status" value="1"/>
</dbReference>
<dbReference type="InterPro" id="IPR006917">
    <property type="entry name" value="SOUL_heme-bd"/>
</dbReference>
<organism evidence="2 3">
    <name type="scientific">Sphagnum jensenii</name>
    <dbReference type="NCBI Taxonomy" id="128206"/>
    <lineage>
        <taxon>Eukaryota</taxon>
        <taxon>Viridiplantae</taxon>
        <taxon>Streptophyta</taxon>
        <taxon>Embryophyta</taxon>
        <taxon>Bryophyta</taxon>
        <taxon>Sphagnophytina</taxon>
        <taxon>Sphagnopsida</taxon>
        <taxon>Sphagnales</taxon>
        <taxon>Sphagnaceae</taxon>
        <taxon>Sphagnum</taxon>
    </lineage>
</organism>
<dbReference type="SUPFAM" id="SSF55136">
    <property type="entry name" value="Probable bacterial effector-binding domain"/>
    <property type="match status" value="1"/>
</dbReference>
<evidence type="ECO:0000313" key="2">
    <source>
        <dbReference type="EMBL" id="CAK9880701.1"/>
    </source>
</evidence>
<name>A0ABP1BX30_9BRYO</name>
<sequence>MASLLASCSSTLATFLPSSSVSSSFSSSSSSSHHIQKSSVSWLSSRFCNNEKLYSSLKKLRSRGNAVLQHSTSVGIFRYPDDMEYLKREKTITSTTTCRASSSPSQRAATILEKGGENKTLPPEVFIEEMKAFLRRDLIHLFDEQGIDKSMYDPKVEFRDPITNYDSLEGYLFNIQMLRLLFHPIFELHSVKQTGPYEITTRWTMTMNFWIVLWQPKLIFTGVSIMRINPETGKFCAHIDRWDSIKDNEYFSFEGAMDIIRQMQYFKTPDLETPKYRVLKRTAVYQVREYEPFIVVETEGDSLSGSKGFNAVAGYIFGKNDKEEKMKMTTPVFTEQIDQVSSSGVKIQIVLPLQSSLSELPVPLSEQVKVQQVERRAVAAIRFNGKPTEDLVQEKAKILTEGLAKDGLRQKGGIVLARYNDPGRTFPLFMKNEVLACLEDFELD</sequence>
<comment type="similarity">
    <text evidence="1">Belongs to the HEBP family.</text>
</comment>
<dbReference type="InterPro" id="IPR018790">
    <property type="entry name" value="DUF2358"/>
</dbReference>
<dbReference type="Gene3D" id="3.20.80.10">
    <property type="entry name" value="Regulatory factor, effector binding domain"/>
    <property type="match status" value="1"/>
</dbReference>
<evidence type="ECO:0008006" key="4">
    <source>
        <dbReference type="Google" id="ProtNLM"/>
    </source>
</evidence>
<dbReference type="InterPro" id="IPR032710">
    <property type="entry name" value="NTF2-like_dom_sf"/>
</dbReference>
<protein>
    <recommendedName>
        <fullName evidence="4">SOUL heme-binding protein</fullName>
    </recommendedName>
</protein>
<accession>A0ABP1BX30</accession>
<dbReference type="SUPFAM" id="SSF54427">
    <property type="entry name" value="NTF2-like"/>
    <property type="match status" value="1"/>
</dbReference>
<evidence type="ECO:0000313" key="3">
    <source>
        <dbReference type="Proteomes" id="UP001497522"/>
    </source>
</evidence>